<organism evidence="3 4">
    <name type="scientific">Jeotgalicoccus aerolatus</name>
    <dbReference type="NCBI Taxonomy" id="709510"/>
    <lineage>
        <taxon>Bacteria</taxon>
        <taxon>Bacillati</taxon>
        <taxon>Bacillota</taxon>
        <taxon>Bacilli</taxon>
        <taxon>Bacillales</taxon>
        <taxon>Staphylococcaceae</taxon>
        <taxon>Jeotgalicoccus</taxon>
    </lineage>
</organism>
<dbReference type="Proteomes" id="UP000242700">
    <property type="component" value="Unassembled WGS sequence"/>
</dbReference>
<reference evidence="4" key="1">
    <citation type="submission" date="2016-10" db="EMBL/GenBank/DDBJ databases">
        <authorList>
            <person name="Varghese N."/>
            <person name="Submissions S."/>
        </authorList>
    </citation>
    <scope>NUCLEOTIDE SEQUENCE [LARGE SCALE GENOMIC DNA]</scope>
    <source>
        <strain evidence="4">CGMCC 1.8911</strain>
    </source>
</reference>
<feature type="transmembrane region" description="Helical" evidence="1">
    <location>
        <begin position="6"/>
        <end position="30"/>
    </location>
</feature>
<dbReference type="STRING" id="586411.SAMN05216187_1084"/>
<dbReference type="RefSeq" id="WP_092598212.1">
    <property type="nucleotide sequence ID" value="NZ_FNFI01000008.1"/>
</dbReference>
<keyword evidence="1" id="KW-1133">Transmembrane helix</keyword>
<accession>A0A1G9BHF7</accession>
<evidence type="ECO:0000259" key="2">
    <source>
        <dbReference type="PROSITE" id="PS50965"/>
    </source>
</evidence>
<keyword evidence="1" id="KW-0812">Transmembrane</keyword>
<dbReference type="EMBL" id="FNFI01000008">
    <property type="protein sequence ID" value="SDK38504.1"/>
    <property type="molecule type" value="Genomic_DNA"/>
</dbReference>
<protein>
    <submittedName>
        <fullName evidence="3">Nuclease-related domain-containing protein</fullName>
    </submittedName>
</protein>
<evidence type="ECO:0000313" key="3">
    <source>
        <dbReference type="EMBL" id="SDK38504.1"/>
    </source>
</evidence>
<proteinExistence type="predicted"/>
<dbReference type="AlphaFoldDB" id="A0A1G9BHF7"/>
<dbReference type="OrthoDB" id="2416822at2"/>
<evidence type="ECO:0000313" key="4">
    <source>
        <dbReference type="Proteomes" id="UP000242700"/>
    </source>
</evidence>
<feature type="domain" description="NERD" evidence="2">
    <location>
        <begin position="104"/>
        <end position="206"/>
    </location>
</feature>
<sequence length="302" mass="35467">MNTDIFTDPIFIAVAAVLLIIAIWFLVYYFKHRKEVKAVEETHAKERASLVEKYESTHEEERLEHKKEMSTLNEKYHNDTTLLDNKLSSLHQFTVDKGEYLTDLALIQLKEKLVKEEKIRETDMIILSNIYLPSRNYTNTRKIDHLVLTRTGIYLIDSKYWSGHILHGVNENQFEEVPYIESFFDLLELNKQHEQTLIFEKADAENVSVNHYNGVIDETKVTAEKLKNKFKLQYDIVPIIYFNPKDNGNYSITNYSEDPSIRVIVGQEDLEAFFLKYVFHGRFQYTVKDLDEIANALIDQSL</sequence>
<dbReference type="Pfam" id="PF08378">
    <property type="entry name" value="NERD"/>
    <property type="match status" value="1"/>
</dbReference>
<name>A0A1G9BHF7_9STAP</name>
<gene>
    <name evidence="3" type="ORF">SAMN05216187_1084</name>
</gene>
<dbReference type="PROSITE" id="PS50965">
    <property type="entry name" value="NERD"/>
    <property type="match status" value="1"/>
</dbReference>
<evidence type="ECO:0000256" key="1">
    <source>
        <dbReference type="SAM" id="Phobius"/>
    </source>
</evidence>
<dbReference type="InterPro" id="IPR011528">
    <property type="entry name" value="NERD"/>
</dbReference>
<keyword evidence="1" id="KW-0472">Membrane</keyword>